<dbReference type="OrthoDB" id="5868806at2759"/>
<gene>
    <name evidence="1" type="ORF">ANCDUO_13024</name>
</gene>
<dbReference type="InterPro" id="IPR043502">
    <property type="entry name" value="DNA/RNA_pol_sf"/>
</dbReference>
<evidence type="ECO:0000313" key="2">
    <source>
        <dbReference type="Proteomes" id="UP000054047"/>
    </source>
</evidence>
<dbReference type="InterPro" id="IPR050951">
    <property type="entry name" value="Retrovirus_Pol_polyprotein"/>
</dbReference>
<dbReference type="AlphaFoldDB" id="A0A0C2CK09"/>
<name>A0A0C2CK09_9BILA</name>
<dbReference type="Proteomes" id="UP000054047">
    <property type="component" value="Unassembled WGS sequence"/>
</dbReference>
<evidence type="ECO:0000313" key="1">
    <source>
        <dbReference type="EMBL" id="KIH56793.1"/>
    </source>
</evidence>
<evidence type="ECO:0008006" key="3">
    <source>
        <dbReference type="Google" id="ProtNLM"/>
    </source>
</evidence>
<keyword evidence="2" id="KW-1185">Reference proteome</keyword>
<dbReference type="PANTHER" id="PTHR37984:SF5">
    <property type="entry name" value="PROTEIN NYNRIN-LIKE"/>
    <property type="match status" value="1"/>
</dbReference>
<accession>A0A0C2CK09</accession>
<dbReference type="EMBL" id="KN735257">
    <property type="protein sequence ID" value="KIH56793.1"/>
    <property type="molecule type" value="Genomic_DNA"/>
</dbReference>
<organism evidence="1 2">
    <name type="scientific">Ancylostoma duodenale</name>
    <dbReference type="NCBI Taxonomy" id="51022"/>
    <lineage>
        <taxon>Eukaryota</taxon>
        <taxon>Metazoa</taxon>
        <taxon>Ecdysozoa</taxon>
        <taxon>Nematoda</taxon>
        <taxon>Chromadorea</taxon>
        <taxon>Rhabditida</taxon>
        <taxon>Rhabditina</taxon>
        <taxon>Rhabditomorpha</taxon>
        <taxon>Strongyloidea</taxon>
        <taxon>Ancylostomatidae</taxon>
        <taxon>Ancylostomatinae</taxon>
        <taxon>Ancylostoma</taxon>
    </lineage>
</organism>
<protein>
    <recommendedName>
        <fullName evidence="3">Reverse transcriptase domain-containing protein</fullName>
    </recommendedName>
</protein>
<dbReference type="PANTHER" id="PTHR37984">
    <property type="entry name" value="PROTEIN CBG26694"/>
    <property type="match status" value="1"/>
</dbReference>
<reference evidence="1 2" key="1">
    <citation type="submission" date="2013-12" db="EMBL/GenBank/DDBJ databases">
        <title>Draft genome of the parsitic nematode Ancylostoma duodenale.</title>
        <authorList>
            <person name="Mitreva M."/>
        </authorList>
    </citation>
    <scope>NUCLEOTIDE SEQUENCE [LARGE SCALE GENOMIC DNA]</scope>
    <source>
        <strain evidence="1 2">Zhejiang</strain>
    </source>
</reference>
<sequence length="77" mass="8549">MVSRLESSPPPPLILQQIIDSMIAGLTGVAAYLDDIIEILRYLGDIIDKDGRRLDPSKVKAITEMSPPKELVQLRSF</sequence>
<proteinExistence type="predicted"/>
<dbReference type="SUPFAM" id="SSF56672">
    <property type="entry name" value="DNA/RNA polymerases"/>
    <property type="match status" value="1"/>
</dbReference>